<dbReference type="Proteomes" id="UP000265427">
    <property type="component" value="Unassembled WGS sequence"/>
</dbReference>
<comment type="caution">
    <text evidence="2">The sequence shown here is derived from an EMBL/GenBank/DDBJ whole genome shotgun (WGS) entry which is preliminary data.</text>
</comment>
<reference evidence="3 5" key="1">
    <citation type="journal article" date="2018" name="J. Invertebr. Pathol.">
        <title>New genotyping method for the causative agent of crayfish plague (Aphanomyces astaci) based on whole genome data.</title>
        <authorList>
            <person name="Minardi D."/>
            <person name="Studholme D.J."/>
            <person name="van der Giezen M."/>
            <person name="Pretto T."/>
            <person name="Oidtmann B."/>
        </authorList>
    </citation>
    <scope>NUCLEOTIDE SEQUENCE [LARGE SCALE GENOMIC DNA]</scope>
    <source>
        <strain evidence="3 5">KB13</strain>
    </source>
</reference>
<evidence type="ECO:0000313" key="3">
    <source>
        <dbReference type="EMBL" id="RLO03514.1"/>
    </source>
</evidence>
<gene>
    <name evidence="3" type="ORF">DYB28_010730</name>
    <name evidence="2" type="ORF">DYB36_005726</name>
</gene>
<dbReference type="VEuPathDB" id="FungiDB:H257_10799"/>
<organism evidence="2 4">
    <name type="scientific">Aphanomyces astaci</name>
    <name type="common">Crayfish plague agent</name>
    <dbReference type="NCBI Taxonomy" id="112090"/>
    <lineage>
        <taxon>Eukaryota</taxon>
        <taxon>Sar</taxon>
        <taxon>Stramenopiles</taxon>
        <taxon>Oomycota</taxon>
        <taxon>Saprolegniomycetes</taxon>
        <taxon>Saprolegniales</taxon>
        <taxon>Verrucalvaceae</taxon>
        <taxon>Aphanomyces</taxon>
    </lineage>
</organism>
<dbReference type="EMBL" id="QUTI01030725">
    <property type="protein sequence ID" value="RLO03514.1"/>
    <property type="molecule type" value="Genomic_DNA"/>
</dbReference>
<evidence type="ECO:0000256" key="1">
    <source>
        <dbReference type="SAM" id="Coils"/>
    </source>
</evidence>
<proteinExistence type="predicted"/>
<protein>
    <submittedName>
        <fullName evidence="2">Uncharacterized protein</fullName>
    </submittedName>
</protein>
<evidence type="ECO:0000313" key="2">
    <source>
        <dbReference type="EMBL" id="RHY11195.1"/>
    </source>
</evidence>
<evidence type="ECO:0000313" key="4">
    <source>
        <dbReference type="Proteomes" id="UP000265427"/>
    </source>
</evidence>
<name>A0A397AY71_APHAT</name>
<feature type="coiled-coil region" evidence="1">
    <location>
        <begin position="12"/>
        <end position="81"/>
    </location>
</feature>
<dbReference type="EMBL" id="QUSZ01005104">
    <property type="protein sequence ID" value="RHY11195.1"/>
    <property type="molecule type" value="Genomic_DNA"/>
</dbReference>
<dbReference type="Proteomes" id="UP000275652">
    <property type="component" value="Unassembled WGS sequence"/>
</dbReference>
<dbReference type="AlphaFoldDB" id="A0A397AY71"/>
<evidence type="ECO:0000313" key="5">
    <source>
        <dbReference type="Proteomes" id="UP000275652"/>
    </source>
</evidence>
<accession>A0A397AY71</accession>
<reference evidence="2 4" key="2">
    <citation type="submission" date="2018-08" db="EMBL/GenBank/DDBJ databases">
        <title>Aphanomyces genome sequencing and annotation.</title>
        <authorList>
            <person name="Minardi D."/>
            <person name="Oidtmann B."/>
            <person name="Van Der Giezen M."/>
            <person name="Studholme D.J."/>
        </authorList>
    </citation>
    <scope>NUCLEOTIDE SEQUENCE [LARGE SCALE GENOMIC DNA]</scope>
    <source>
        <strain evidence="2 4">Kv</strain>
    </source>
</reference>
<sequence>MMSSKPPPLAPAASASEELARLRVENALLKSQLAIERQTTARLHEELQDAQRQRPVSPLDIRRLKQQVATTKKELARATTKLPRNLCERRILRDYRMYLSTNPPHDVLELCAKALRGNLKPGMFVYDLLVTQLQFFASSSSSAFPGRARTTFPPRIVRWCESVYMSYGRRAYELLSGEANSSSVGDKRSPSSCSGHMILPSLRMLQRRLAAFRAEQGLSADIGSPNYMSNRDLLKRLAPPVDTTTPATTKEQLGWVISLLESYKQATTPTAAMHADVLDAIEFLTSFNHPEVPKLLQLPPLATDGAQWLSYCEAILGICAAVVATIA</sequence>
<keyword evidence="1" id="KW-0175">Coiled coil</keyword>